<dbReference type="AlphaFoldDB" id="E9GX79"/>
<gene>
    <name evidence="1" type="ORF">DAPPUDRAFT_249740</name>
</gene>
<protein>
    <submittedName>
        <fullName evidence="1">Uncharacterized protein</fullName>
    </submittedName>
</protein>
<dbReference type="KEGG" id="dpx:DAPPUDRAFT_249740"/>
<sequence length="52" mass="6179">MVNYRALDADNENVDDIADDWFDLQSGIQKRNEIIDLLYYNNDGDYDMEDDE</sequence>
<proteinExistence type="predicted"/>
<organism evidence="1 2">
    <name type="scientific">Daphnia pulex</name>
    <name type="common">Water flea</name>
    <dbReference type="NCBI Taxonomy" id="6669"/>
    <lineage>
        <taxon>Eukaryota</taxon>
        <taxon>Metazoa</taxon>
        <taxon>Ecdysozoa</taxon>
        <taxon>Arthropoda</taxon>
        <taxon>Crustacea</taxon>
        <taxon>Branchiopoda</taxon>
        <taxon>Diplostraca</taxon>
        <taxon>Cladocera</taxon>
        <taxon>Anomopoda</taxon>
        <taxon>Daphniidae</taxon>
        <taxon>Daphnia</taxon>
    </lineage>
</organism>
<name>E9GX79_DAPPU</name>
<dbReference type="InParanoid" id="E9GX79"/>
<accession>E9GX79</accession>
<dbReference type="Proteomes" id="UP000000305">
    <property type="component" value="Unassembled WGS sequence"/>
</dbReference>
<dbReference type="EMBL" id="GL732572">
    <property type="protein sequence ID" value="EFX75824.1"/>
    <property type="molecule type" value="Genomic_DNA"/>
</dbReference>
<reference evidence="1 2" key="1">
    <citation type="journal article" date="2011" name="Science">
        <title>The ecoresponsive genome of Daphnia pulex.</title>
        <authorList>
            <person name="Colbourne J.K."/>
            <person name="Pfrender M.E."/>
            <person name="Gilbert D."/>
            <person name="Thomas W.K."/>
            <person name="Tucker A."/>
            <person name="Oakley T.H."/>
            <person name="Tokishita S."/>
            <person name="Aerts A."/>
            <person name="Arnold G.J."/>
            <person name="Basu M.K."/>
            <person name="Bauer D.J."/>
            <person name="Caceres C.E."/>
            <person name="Carmel L."/>
            <person name="Casola C."/>
            <person name="Choi J.H."/>
            <person name="Detter J.C."/>
            <person name="Dong Q."/>
            <person name="Dusheyko S."/>
            <person name="Eads B.D."/>
            <person name="Frohlich T."/>
            <person name="Geiler-Samerotte K.A."/>
            <person name="Gerlach D."/>
            <person name="Hatcher P."/>
            <person name="Jogdeo S."/>
            <person name="Krijgsveld J."/>
            <person name="Kriventseva E.V."/>
            <person name="Kultz D."/>
            <person name="Laforsch C."/>
            <person name="Lindquist E."/>
            <person name="Lopez J."/>
            <person name="Manak J.R."/>
            <person name="Muller J."/>
            <person name="Pangilinan J."/>
            <person name="Patwardhan R.P."/>
            <person name="Pitluck S."/>
            <person name="Pritham E.J."/>
            <person name="Rechtsteiner A."/>
            <person name="Rho M."/>
            <person name="Rogozin I.B."/>
            <person name="Sakarya O."/>
            <person name="Salamov A."/>
            <person name="Schaack S."/>
            <person name="Shapiro H."/>
            <person name="Shiga Y."/>
            <person name="Skalitzky C."/>
            <person name="Smith Z."/>
            <person name="Souvorov A."/>
            <person name="Sung W."/>
            <person name="Tang Z."/>
            <person name="Tsuchiya D."/>
            <person name="Tu H."/>
            <person name="Vos H."/>
            <person name="Wang M."/>
            <person name="Wolf Y.I."/>
            <person name="Yamagata H."/>
            <person name="Yamada T."/>
            <person name="Ye Y."/>
            <person name="Shaw J.R."/>
            <person name="Andrews J."/>
            <person name="Crease T.J."/>
            <person name="Tang H."/>
            <person name="Lucas S.M."/>
            <person name="Robertson H.M."/>
            <person name="Bork P."/>
            <person name="Koonin E.V."/>
            <person name="Zdobnov E.M."/>
            <person name="Grigoriev I.V."/>
            <person name="Lynch M."/>
            <person name="Boore J.L."/>
        </authorList>
    </citation>
    <scope>NUCLEOTIDE SEQUENCE [LARGE SCALE GENOMIC DNA]</scope>
</reference>
<keyword evidence="2" id="KW-1185">Reference proteome</keyword>
<dbReference type="HOGENOM" id="CLU_3089353_0_0_1"/>
<evidence type="ECO:0000313" key="1">
    <source>
        <dbReference type="EMBL" id="EFX75824.1"/>
    </source>
</evidence>
<evidence type="ECO:0000313" key="2">
    <source>
        <dbReference type="Proteomes" id="UP000000305"/>
    </source>
</evidence>